<evidence type="ECO:0000256" key="2">
    <source>
        <dbReference type="ARBA" id="ARBA00022801"/>
    </source>
</evidence>
<reference evidence="4 5" key="1">
    <citation type="submission" date="2018-02" db="EMBL/GenBank/DDBJ databases">
        <title>Draft genome of wild Prunus yedoensis var. nudiflora.</title>
        <authorList>
            <person name="Baek S."/>
            <person name="Kim J.-H."/>
            <person name="Choi K."/>
            <person name="Kim G.-B."/>
            <person name="Cho A."/>
            <person name="Jang H."/>
            <person name="Shin C.-H."/>
            <person name="Yu H.-J."/>
            <person name="Mun J.-H."/>
        </authorList>
    </citation>
    <scope>NUCLEOTIDE SEQUENCE [LARGE SCALE GENOMIC DNA]</scope>
    <source>
        <strain evidence="5">cv. Jeju island</strain>
        <tissue evidence="4">Leaf</tissue>
    </source>
</reference>
<evidence type="ECO:0000313" key="5">
    <source>
        <dbReference type="Proteomes" id="UP000250321"/>
    </source>
</evidence>
<dbReference type="PANTHER" id="PTHR13620:SF102">
    <property type="entry name" value="PROTEIN RISC-INTERACTING CLEARING 3'-5' EXORIBONUCLEASE 2"/>
    <property type="match status" value="1"/>
</dbReference>
<dbReference type="OrthoDB" id="446462at2759"/>
<proteinExistence type="predicted"/>
<dbReference type="GO" id="GO:0008408">
    <property type="term" value="F:3'-5' exonuclease activity"/>
    <property type="evidence" value="ECO:0007669"/>
    <property type="project" value="InterPro"/>
</dbReference>
<gene>
    <name evidence="4" type="ORF">Pyn_17046</name>
</gene>
<evidence type="ECO:0000259" key="3">
    <source>
        <dbReference type="Pfam" id="PF01612"/>
    </source>
</evidence>
<sequence>MEISSKPGDPLRGFHNVMSDGTKVVTEIVSDSDHGSIHLCLYLITQNIRDFKDMVVGFDTEWTFVDAGTGKMEARVVLIKLFSCIGCVLIRLDHKSGPVCPSLKKFLIMKDVIFVGIQIREDLVKLKENFGIEIKNVVELTELAVNVLRKPRLSACGPRDLAREVLKVGVEQRPQDVIWTSWAEESLTPEQIECATIDAYLTYKTGKKLLSKD</sequence>
<dbReference type="STRING" id="2094558.A0A314ZBV5"/>
<dbReference type="InterPro" id="IPR036397">
    <property type="entry name" value="RNaseH_sf"/>
</dbReference>
<dbReference type="PANTHER" id="PTHR13620">
    <property type="entry name" value="3-5 EXONUCLEASE"/>
    <property type="match status" value="1"/>
</dbReference>
<accession>A0A314ZBV5</accession>
<dbReference type="InterPro" id="IPR051132">
    <property type="entry name" value="3-5_Exonuclease_domain"/>
</dbReference>
<protein>
    <recommendedName>
        <fullName evidence="3">3'-5' exonuclease domain-containing protein</fullName>
    </recommendedName>
</protein>
<evidence type="ECO:0000256" key="1">
    <source>
        <dbReference type="ARBA" id="ARBA00022722"/>
    </source>
</evidence>
<dbReference type="AlphaFoldDB" id="A0A314ZBV5"/>
<name>A0A314ZBV5_PRUYE</name>
<keyword evidence="1" id="KW-0540">Nuclease</keyword>
<dbReference type="InterPro" id="IPR012337">
    <property type="entry name" value="RNaseH-like_sf"/>
</dbReference>
<keyword evidence="5" id="KW-1185">Reference proteome</keyword>
<dbReference type="EMBL" id="PJQY01000202">
    <property type="protein sequence ID" value="PQQ16210.1"/>
    <property type="molecule type" value="Genomic_DNA"/>
</dbReference>
<dbReference type="GO" id="GO:0005737">
    <property type="term" value="C:cytoplasm"/>
    <property type="evidence" value="ECO:0007669"/>
    <property type="project" value="TreeGrafter"/>
</dbReference>
<dbReference type="Pfam" id="PF01612">
    <property type="entry name" value="DNA_pol_A_exo1"/>
    <property type="match status" value="1"/>
</dbReference>
<comment type="caution">
    <text evidence="4">The sequence shown here is derived from an EMBL/GenBank/DDBJ whole genome shotgun (WGS) entry which is preliminary data.</text>
</comment>
<dbReference type="Gene3D" id="3.30.420.10">
    <property type="entry name" value="Ribonuclease H-like superfamily/Ribonuclease H"/>
    <property type="match status" value="1"/>
</dbReference>
<dbReference type="GO" id="GO:0005634">
    <property type="term" value="C:nucleus"/>
    <property type="evidence" value="ECO:0007669"/>
    <property type="project" value="TreeGrafter"/>
</dbReference>
<dbReference type="GO" id="GO:0006139">
    <property type="term" value="P:nucleobase-containing compound metabolic process"/>
    <property type="evidence" value="ECO:0007669"/>
    <property type="project" value="InterPro"/>
</dbReference>
<evidence type="ECO:0000313" key="4">
    <source>
        <dbReference type="EMBL" id="PQQ16210.1"/>
    </source>
</evidence>
<keyword evidence="2" id="KW-0378">Hydrolase</keyword>
<dbReference type="Proteomes" id="UP000250321">
    <property type="component" value="Unassembled WGS sequence"/>
</dbReference>
<organism evidence="4 5">
    <name type="scientific">Prunus yedoensis var. nudiflora</name>
    <dbReference type="NCBI Taxonomy" id="2094558"/>
    <lineage>
        <taxon>Eukaryota</taxon>
        <taxon>Viridiplantae</taxon>
        <taxon>Streptophyta</taxon>
        <taxon>Embryophyta</taxon>
        <taxon>Tracheophyta</taxon>
        <taxon>Spermatophyta</taxon>
        <taxon>Magnoliopsida</taxon>
        <taxon>eudicotyledons</taxon>
        <taxon>Gunneridae</taxon>
        <taxon>Pentapetalae</taxon>
        <taxon>rosids</taxon>
        <taxon>fabids</taxon>
        <taxon>Rosales</taxon>
        <taxon>Rosaceae</taxon>
        <taxon>Amygdaloideae</taxon>
        <taxon>Amygdaleae</taxon>
        <taxon>Prunus</taxon>
    </lineage>
</organism>
<dbReference type="GO" id="GO:0003676">
    <property type="term" value="F:nucleic acid binding"/>
    <property type="evidence" value="ECO:0007669"/>
    <property type="project" value="InterPro"/>
</dbReference>
<dbReference type="SUPFAM" id="SSF53098">
    <property type="entry name" value="Ribonuclease H-like"/>
    <property type="match status" value="1"/>
</dbReference>
<feature type="domain" description="3'-5' exonuclease" evidence="3">
    <location>
        <begin position="52"/>
        <end position="211"/>
    </location>
</feature>
<dbReference type="InterPro" id="IPR002562">
    <property type="entry name" value="3'-5'_exonuclease_dom"/>
</dbReference>